<keyword evidence="2" id="KW-0719">Serine esterase</keyword>
<dbReference type="Gene3D" id="3.40.50.1820">
    <property type="entry name" value="alpha/beta hydrolase"/>
    <property type="match status" value="1"/>
</dbReference>
<dbReference type="SUPFAM" id="SSF53474">
    <property type="entry name" value="alpha/beta-Hydrolases"/>
    <property type="match status" value="1"/>
</dbReference>
<dbReference type="GO" id="GO:0005886">
    <property type="term" value="C:plasma membrane"/>
    <property type="evidence" value="ECO:0007669"/>
    <property type="project" value="TreeGrafter"/>
</dbReference>
<feature type="domain" description="Carboxylesterase type B" evidence="7">
    <location>
        <begin position="12"/>
        <end position="552"/>
    </location>
</feature>
<evidence type="ECO:0000256" key="1">
    <source>
        <dbReference type="ARBA" id="ARBA00005964"/>
    </source>
</evidence>
<dbReference type="GO" id="GO:0005615">
    <property type="term" value="C:extracellular space"/>
    <property type="evidence" value="ECO:0007669"/>
    <property type="project" value="TreeGrafter"/>
</dbReference>
<dbReference type="EMBL" id="GEGO01007448">
    <property type="protein sequence ID" value="JAR87956.1"/>
    <property type="molecule type" value="Transcribed_RNA"/>
</dbReference>
<dbReference type="InterPro" id="IPR002018">
    <property type="entry name" value="CarbesteraseB"/>
</dbReference>
<dbReference type="InterPro" id="IPR019826">
    <property type="entry name" value="Carboxylesterase_B_AS"/>
</dbReference>
<dbReference type="ESTHER" id="ixori-a0a147bb16">
    <property type="family name" value="Cholinesterase-like"/>
</dbReference>
<dbReference type="GO" id="GO:0019695">
    <property type="term" value="P:choline metabolic process"/>
    <property type="evidence" value="ECO:0007669"/>
    <property type="project" value="TreeGrafter"/>
</dbReference>
<comment type="similarity">
    <text evidence="1 5">Belongs to the type-B carboxylesterase/lipase family.</text>
</comment>
<dbReference type="GO" id="GO:0006581">
    <property type="term" value="P:acetylcholine catabolic process"/>
    <property type="evidence" value="ECO:0007669"/>
    <property type="project" value="TreeGrafter"/>
</dbReference>
<proteinExistence type="inferred from homology"/>
<dbReference type="EC" id="3.1.1.-" evidence="5"/>
<evidence type="ECO:0000313" key="8">
    <source>
        <dbReference type="EMBL" id="JAR87956.1"/>
    </source>
</evidence>
<evidence type="ECO:0000256" key="4">
    <source>
        <dbReference type="ARBA" id="ARBA00023180"/>
    </source>
</evidence>
<evidence type="ECO:0000259" key="7">
    <source>
        <dbReference type="Pfam" id="PF00135"/>
    </source>
</evidence>
<accession>A0A147BB16</accession>
<evidence type="ECO:0000256" key="3">
    <source>
        <dbReference type="ARBA" id="ARBA00022801"/>
    </source>
</evidence>
<dbReference type="PANTHER" id="PTHR43918:SF4">
    <property type="entry name" value="CARBOXYLIC ESTER HYDROLASE"/>
    <property type="match status" value="1"/>
</dbReference>
<evidence type="ECO:0000256" key="6">
    <source>
        <dbReference type="SAM" id="MobiDB-lite"/>
    </source>
</evidence>
<protein>
    <recommendedName>
        <fullName evidence="5">Carboxylic ester hydrolase</fullName>
        <ecNumber evidence="5">3.1.1.-</ecNumber>
    </recommendedName>
</protein>
<feature type="compositionally biased region" description="Pro residues" evidence="6">
    <location>
        <begin position="565"/>
        <end position="575"/>
    </location>
</feature>
<keyword evidence="4" id="KW-0325">Glycoprotein</keyword>
<sequence length="623" mass="68886">LAATQVVLGFNPVVETPSGAVMGNRVHHKGKDVDVFYGIPYAKPPLGEYRFKKTYPVDPWSGVLNATVQPSACIQVSVNVGELKQASLLNVLQVKNSSEDCLKLSIWRPATCQSGCKKLPVFVFIYGGAFVIGDASLFLYDGVNFVASTEIIYVTFNYRLGVFGFLNSGTEDAPGNMGLLDQTMALRWIKDNIEAFGGDPEEVTIGGQSAGAISAGYHMMSPLSKGLFKRVIMESGNPFTMTPGHNMEGLGQMVEVAGAVGCYDLEKAAEEQVGDMLRCLRKLDAKQLLETAQEKLGTKMMFYFPRAGNAFLPVNPANVDDYSLNGQAVLMGLNEKEGAVFAYAIHKRFSNATEFLQQNYISVMRIAVMTFFKVGVRDAQKIALSYTDDKYELTFDELKETASQSFGDCLFNCPHQFFIDQIVKNKIPLYNYAFLHKPLASFFGTFIDASTHAEDVAFMRGILETHKDELKKVTSATNYGLSENHVTPLEEVAFSNELMQSWAAFIKTGKPKIPKTDQDWPKYTKEDKAYVILKPNDYSVAHGPRSKKCHLWEPYLVKRKQAPTSPAPKPKPTPKWIPEKRPSKPLRPIDNVIDSAATTVPVSQALGAVSLLLSFALSRSQFL</sequence>
<dbReference type="InterPro" id="IPR029058">
    <property type="entry name" value="AB_hydrolase_fold"/>
</dbReference>
<feature type="non-terminal residue" evidence="8">
    <location>
        <position position="1"/>
    </location>
</feature>
<evidence type="ECO:0000256" key="5">
    <source>
        <dbReference type="RuleBase" id="RU361235"/>
    </source>
</evidence>
<keyword evidence="3 5" id="KW-0378">Hydrolase</keyword>
<dbReference type="AlphaFoldDB" id="A0A147BB16"/>
<evidence type="ECO:0000256" key="2">
    <source>
        <dbReference type="ARBA" id="ARBA00022487"/>
    </source>
</evidence>
<dbReference type="Pfam" id="PF00135">
    <property type="entry name" value="COesterase"/>
    <property type="match status" value="1"/>
</dbReference>
<organism evidence="8">
    <name type="scientific">Ixodes ricinus</name>
    <name type="common">Common tick</name>
    <name type="synonym">Acarus ricinus</name>
    <dbReference type="NCBI Taxonomy" id="34613"/>
    <lineage>
        <taxon>Eukaryota</taxon>
        <taxon>Metazoa</taxon>
        <taxon>Ecdysozoa</taxon>
        <taxon>Arthropoda</taxon>
        <taxon>Chelicerata</taxon>
        <taxon>Arachnida</taxon>
        <taxon>Acari</taxon>
        <taxon>Parasitiformes</taxon>
        <taxon>Ixodida</taxon>
        <taxon>Ixodoidea</taxon>
        <taxon>Ixodidae</taxon>
        <taxon>Ixodinae</taxon>
        <taxon>Ixodes</taxon>
    </lineage>
</organism>
<dbReference type="PANTHER" id="PTHR43918">
    <property type="entry name" value="ACETYLCHOLINESTERASE"/>
    <property type="match status" value="1"/>
</dbReference>
<dbReference type="FunFam" id="3.40.50.1820:FF:000538">
    <property type="entry name" value="Carboxylic ester hydrolase"/>
    <property type="match status" value="1"/>
</dbReference>
<dbReference type="PROSITE" id="PS00122">
    <property type="entry name" value="CARBOXYLESTERASE_B_1"/>
    <property type="match status" value="1"/>
</dbReference>
<dbReference type="GO" id="GO:0003990">
    <property type="term" value="F:acetylcholinesterase activity"/>
    <property type="evidence" value="ECO:0007669"/>
    <property type="project" value="TreeGrafter"/>
</dbReference>
<dbReference type="InterPro" id="IPR050654">
    <property type="entry name" value="AChE-related_enzymes"/>
</dbReference>
<feature type="region of interest" description="Disordered" evidence="6">
    <location>
        <begin position="560"/>
        <end position="583"/>
    </location>
</feature>
<name>A0A147BB16_IXORI</name>
<reference evidence="8" key="1">
    <citation type="journal article" date="2018" name="PLoS Negl. Trop. Dis.">
        <title>Sialome diversity of ticks revealed by RNAseq of single tick salivary glands.</title>
        <authorList>
            <person name="Perner J."/>
            <person name="Kropackova S."/>
            <person name="Kopacek P."/>
            <person name="Ribeiro J.M."/>
        </authorList>
    </citation>
    <scope>NUCLEOTIDE SEQUENCE</scope>
    <source>
        <strain evidence="8">Siblings of single egg batch collected in Ceske Budejovice</strain>
        <tissue evidence="8">Salivary glands</tissue>
    </source>
</reference>